<dbReference type="RefSeq" id="WP_145030895.1">
    <property type="nucleotide sequence ID" value="NZ_CP036271.1"/>
</dbReference>
<keyword evidence="4" id="KW-1185">Reference proteome</keyword>
<dbReference type="EMBL" id="CP036271">
    <property type="protein sequence ID" value="QDT55106.1"/>
    <property type="molecule type" value="Genomic_DNA"/>
</dbReference>
<dbReference type="Gene3D" id="2.60.120.1440">
    <property type="match status" value="1"/>
</dbReference>
<dbReference type="GO" id="GO:0016989">
    <property type="term" value="F:sigma factor antagonist activity"/>
    <property type="evidence" value="ECO:0007669"/>
    <property type="project" value="TreeGrafter"/>
</dbReference>
<protein>
    <submittedName>
        <fullName evidence="3">FecR protein</fullName>
    </submittedName>
</protein>
<dbReference type="Proteomes" id="UP000315700">
    <property type="component" value="Chromosome"/>
</dbReference>
<evidence type="ECO:0000256" key="1">
    <source>
        <dbReference type="SAM" id="Phobius"/>
    </source>
</evidence>
<keyword evidence="1" id="KW-0812">Transmembrane</keyword>
<proteinExistence type="predicted"/>
<keyword evidence="1" id="KW-1133">Transmembrane helix</keyword>
<dbReference type="AlphaFoldDB" id="A0A517SG42"/>
<sequence length="527" mass="57712">MNSGHRLAELINRYIDHEIEADELAELNGLLRESADSRREFAERLNLDSALSQSAASLMVSATPLKSTSPALLKRLLNKGRLKWVAVACGLLLVIAGGWQWRESGRAFATVVESIGDDNPPSGTNLWSEPHLLRTGSVELATPRGAKIVIEAPAEFHFVSVQELWLQRGRISADISPSAKGFTVLTPSGKAIDLGTRFGVDVSQEGAAEVHVFQGEVVAQSTGSKNRQLLTTNKAVRLRQEWTGEACDVRLGSFLQAGEIQKLSEGLQAGQFLRSQEASARLQKDSALLTWLDFEPAVDGASPKNGANVIGPQVVQGRFPGTAAVDFIDRSDRVELNLNVQVPQFTLLTWVRLNYVDETNNSLYSTDEWGRLGQVHWMTGRNGKVRFAIKSDVNLGVRPEGGGVFNAWAETRAILPERVNRWSNLGLVYDSVVGQVSLYVDGKRETSASVPQGLIAALGSAQIGNWKPLAHFTDANADRRLSGRMDEFAAFSRVFTAEEMESYYESSTPYVEVPYSGEFRRKGGAPR</sequence>
<dbReference type="PANTHER" id="PTHR30273">
    <property type="entry name" value="PERIPLASMIC SIGNAL SENSOR AND SIGMA FACTOR ACTIVATOR FECR-RELATED"/>
    <property type="match status" value="1"/>
</dbReference>
<reference evidence="3 4" key="1">
    <citation type="submission" date="2019-02" db="EMBL/GenBank/DDBJ databases">
        <title>Deep-cultivation of Planctomycetes and their phenomic and genomic characterization uncovers novel biology.</title>
        <authorList>
            <person name="Wiegand S."/>
            <person name="Jogler M."/>
            <person name="Boedeker C."/>
            <person name="Pinto D."/>
            <person name="Vollmers J."/>
            <person name="Rivas-Marin E."/>
            <person name="Kohn T."/>
            <person name="Peeters S.H."/>
            <person name="Heuer A."/>
            <person name="Rast P."/>
            <person name="Oberbeckmann S."/>
            <person name="Bunk B."/>
            <person name="Jeske O."/>
            <person name="Meyerdierks A."/>
            <person name="Storesund J.E."/>
            <person name="Kallscheuer N."/>
            <person name="Luecker S."/>
            <person name="Lage O.M."/>
            <person name="Pohl T."/>
            <person name="Merkel B.J."/>
            <person name="Hornburger P."/>
            <person name="Mueller R.-W."/>
            <person name="Bruemmer F."/>
            <person name="Labrenz M."/>
            <person name="Spormann A.M."/>
            <person name="Op den Camp H."/>
            <person name="Overmann J."/>
            <person name="Amann R."/>
            <person name="Jetten M.S.M."/>
            <person name="Mascher T."/>
            <person name="Medema M.H."/>
            <person name="Devos D.P."/>
            <person name="Kaster A.-K."/>
            <person name="Ovreas L."/>
            <person name="Rohde M."/>
            <person name="Galperin M.Y."/>
            <person name="Jogler C."/>
        </authorList>
    </citation>
    <scope>NUCLEOTIDE SEQUENCE [LARGE SCALE GENOMIC DNA]</scope>
    <source>
        <strain evidence="3 4">Pan44</strain>
    </source>
</reference>
<dbReference type="Pfam" id="PF13385">
    <property type="entry name" value="Laminin_G_3"/>
    <property type="match status" value="1"/>
</dbReference>
<name>A0A517SG42_9PLAN</name>
<dbReference type="SUPFAM" id="SSF49899">
    <property type="entry name" value="Concanavalin A-like lectins/glucanases"/>
    <property type="match status" value="1"/>
</dbReference>
<dbReference type="PANTHER" id="PTHR30273:SF2">
    <property type="entry name" value="PROTEIN FECR"/>
    <property type="match status" value="1"/>
</dbReference>
<feature type="transmembrane region" description="Helical" evidence="1">
    <location>
        <begin position="82"/>
        <end position="101"/>
    </location>
</feature>
<dbReference type="InterPro" id="IPR013320">
    <property type="entry name" value="ConA-like_dom_sf"/>
</dbReference>
<evidence type="ECO:0000313" key="3">
    <source>
        <dbReference type="EMBL" id="QDT55106.1"/>
    </source>
</evidence>
<dbReference type="InParanoid" id="A0A517SG42"/>
<feature type="domain" description="FecR protein" evidence="2">
    <location>
        <begin position="163"/>
        <end position="217"/>
    </location>
</feature>
<organism evidence="3 4">
    <name type="scientific">Caulifigura coniformis</name>
    <dbReference type="NCBI Taxonomy" id="2527983"/>
    <lineage>
        <taxon>Bacteria</taxon>
        <taxon>Pseudomonadati</taxon>
        <taxon>Planctomycetota</taxon>
        <taxon>Planctomycetia</taxon>
        <taxon>Planctomycetales</taxon>
        <taxon>Planctomycetaceae</taxon>
        <taxon>Caulifigura</taxon>
    </lineage>
</organism>
<dbReference type="InterPro" id="IPR012373">
    <property type="entry name" value="Ferrdict_sens_TM"/>
</dbReference>
<keyword evidence="1" id="KW-0472">Membrane</keyword>
<dbReference type="OrthoDB" id="258532at2"/>
<evidence type="ECO:0000259" key="2">
    <source>
        <dbReference type="Pfam" id="PF04773"/>
    </source>
</evidence>
<accession>A0A517SG42</accession>
<gene>
    <name evidence="3" type="ORF">Pan44_31480</name>
</gene>
<dbReference type="Pfam" id="PF04773">
    <property type="entry name" value="FecR"/>
    <property type="match status" value="1"/>
</dbReference>
<dbReference type="KEGG" id="ccos:Pan44_31480"/>
<dbReference type="InterPro" id="IPR006860">
    <property type="entry name" value="FecR"/>
</dbReference>
<evidence type="ECO:0000313" key="4">
    <source>
        <dbReference type="Proteomes" id="UP000315700"/>
    </source>
</evidence>
<dbReference type="Gene3D" id="2.60.120.200">
    <property type="match status" value="1"/>
</dbReference>